<dbReference type="InterPro" id="IPR036388">
    <property type="entry name" value="WH-like_DNA-bd_sf"/>
</dbReference>
<organism evidence="5 6">
    <name type="scientific">Xanthomonas boreopolis</name>
    <dbReference type="NCBI Taxonomy" id="86183"/>
    <lineage>
        <taxon>Bacteria</taxon>
        <taxon>Pseudomonadati</taxon>
        <taxon>Pseudomonadota</taxon>
        <taxon>Gammaproteobacteria</taxon>
        <taxon>Lysobacterales</taxon>
        <taxon>Lysobacteraceae</taxon>
        <taxon>Xanthomonas</taxon>
    </lineage>
</organism>
<keyword evidence="1" id="KW-0805">Transcription regulation</keyword>
<dbReference type="PANTHER" id="PTHR42756:SF1">
    <property type="entry name" value="TRANSCRIPTIONAL REPRESSOR OF EMRAB OPERON"/>
    <property type="match status" value="1"/>
</dbReference>
<accession>A0A919F612</accession>
<evidence type="ECO:0000256" key="2">
    <source>
        <dbReference type="ARBA" id="ARBA00023125"/>
    </source>
</evidence>
<feature type="domain" description="HTH marR-type" evidence="4">
    <location>
        <begin position="25"/>
        <end position="159"/>
    </location>
</feature>
<dbReference type="GO" id="GO:0003677">
    <property type="term" value="F:DNA binding"/>
    <property type="evidence" value="ECO:0007669"/>
    <property type="project" value="UniProtKB-KW"/>
</dbReference>
<dbReference type="SUPFAM" id="SSF46785">
    <property type="entry name" value="Winged helix' DNA-binding domain"/>
    <property type="match status" value="1"/>
</dbReference>
<dbReference type="Pfam" id="PF12802">
    <property type="entry name" value="MarR_2"/>
    <property type="match status" value="1"/>
</dbReference>
<gene>
    <name evidence="5" type="ORF">GCM10009090_07950</name>
</gene>
<dbReference type="RefSeq" id="WP_140721850.1">
    <property type="nucleotide sequence ID" value="NZ_BNBA01000004.1"/>
</dbReference>
<evidence type="ECO:0000313" key="5">
    <source>
        <dbReference type="EMBL" id="GHH49052.1"/>
    </source>
</evidence>
<evidence type="ECO:0000256" key="1">
    <source>
        <dbReference type="ARBA" id="ARBA00023015"/>
    </source>
</evidence>
<dbReference type="Gene3D" id="1.10.10.10">
    <property type="entry name" value="Winged helix-like DNA-binding domain superfamily/Winged helix DNA-binding domain"/>
    <property type="match status" value="1"/>
</dbReference>
<evidence type="ECO:0000259" key="4">
    <source>
        <dbReference type="PROSITE" id="PS50995"/>
    </source>
</evidence>
<keyword evidence="3" id="KW-0804">Transcription</keyword>
<evidence type="ECO:0000256" key="3">
    <source>
        <dbReference type="ARBA" id="ARBA00023163"/>
    </source>
</evidence>
<dbReference type="PANTHER" id="PTHR42756">
    <property type="entry name" value="TRANSCRIPTIONAL REGULATOR, MARR"/>
    <property type="match status" value="1"/>
</dbReference>
<dbReference type="InterPro" id="IPR036390">
    <property type="entry name" value="WH_DNA-bd_sf"/>
</dbReference>
<reference evidence="5" key="2">
    <citation type="submission" date="2020-09" db="EMBL/GenBank/DDBJ databases">
        <authorList>
            <person name="Sun Q."/>
            <person name="Ohkuma M."/>
        </authorList>
    </citation>
    <scope>NUCLEOTIDE SEQUENCE</scope>
    <source>
        <strain evidence="5">JCM 13306</strain>
    </source>
</reference>
<sequence length="165" mass="18587">MGSFDPTERRVEVTCERYPAFPREPAILVRLIKHLYKRIHANANLLLRPYGISHPEYDILMMLLGTPERSLTPSEVAEAAGEKMANVTRLTNQLCEKGFIRRAGSTEDRRKVVLTLEPAGEALIESMLPDLCSLLDMEVSALRDKEQLQLEALLKKMLAGLERVG</sequence>
<name>A0A919F612_9XANT</name>
<evidence type="ECO:0000313" key="6">
    <source>
        <dbReference type="Proteomes" id="UP000623958"/>
    </source>
</evidence>
<dbReference type="SMART" id="SM00347">
    <property type="entry name" value="HTH_MARR"/>
    <property type="match status" value="1"/>
</dbReference>
<dbReference type="AlphaFoldDB" id="A0A919F612"/>
<dbReference type="PROSITE" id="PS50995">
    <property type="entry name" value="HTH_MARR_2"/>
    <property type="match status" value="1"/>
</dbReference>
<comment type="caution">
    <text evidence="5">The sequence shown here is derived from an EMBL/GenBank/DDBJ whole genome shotgun (WGS) entry which is preliminary data.</text>
</comment>
<dbReference type="InterPro" id="IPR000835">
    <property type="entry name" value="HTH_MarR-typ"/>
</dbReference>
<keyword evidence="6" id="KW-1185">Reference proteome</keyword>
<dbReference type="PRINTS" id="PR00598">
    <property type="entry name" value="HTHMARR"/>
</dbReference>
<proteinExistence type="predicted"/>
<keyword evidence="2" id="KW-0238">DNA-binding</keyword>
<reference evidence="5" key="1">
    <citation type="journal article" date="2014" name="Int. J. Syst. Evol. Microbiol.">
        <title>Complete genome sequence of Corynebacterium casei LMG S-19264T (=DSM 44701T), isolated from a smear-ripened cheese.</title>
        <authorList>
            <consortium name="US DOE Joint Genome Institute (JGI-PGF)"/>
            <person name="Walter F."/>
            <person name="Albersmeier A."/>
            <person name="Kalinowski J."/>
            <person name="Ruckert C."/>
        </authorList>
    </citation>
    <scope>NUCLEOTIDE SEQUENCE</scope>
    <source>
        <strain evidence="5">JCM 13306</strain>
    </source>
</reference>
<dbReference type="GO" id="GO:0003700">
    <property type="term" value="F:DNA-binding transcription factor activity"/>
    <property type="evidence" value="ECO:0007669"/>
    <property type="project" value="InterPro"/>
</dbReference>
<protein>
    <submittedName>
        <fullName evidence="5">MarR family transcriptional regulator</fullName>
    </submittedName>
</protein>
<dbReference type="EMBL" id="BNBA01000004">
    <property type="protein sequence ID" value="GHH49052.1"/>
    <property type="molecule type" value="Genomic_DNA"/>
</dbReference>
<dbReference type="Proteomes" id="UP000623958">
    <property type="component" value="Unassembled WGS sequence"/>
</dbReference>